<dbReference type="RefSeq" id="WP_186256534.1">
    <property type="nucleotide sequence ID" value="NZ_KN046802.1"/>
</dbReference>
<accession>A0AAW3D6L1</accession>
<evidence type="ECO:0000313" key="2">
    <source>
        <dbReference type="Proteomes" id="UP000028987"/>
    </source>
</evidence>
<dbReference type="Proteomes" id="UP000028987">
    <property type="component" value="Unassembled WGS sequence"/>
</dbReference>
<organism evidence="1 2">
    <name type="scientific">Francisella tularensis</name>
    <dbReference type="NCBI Taxonomy" id="263"/>
    <lineage>
        <taxon>Bacteria</taxon>
        <taxon>Pseudomonadati</taxon>
        <taxon>Pseudomonadota</taxon>
        <taxon>Gammaproteobacteria</taxon>
        <taxon>Thiotrichales</taxon>
        <taxon>Francisellaceae</taxon>
        <taxon>Francisella</taxon>
    </lineage>
</organism>
<dbReference type="AlphaFoldDB" id="A0AAW3D6L1"/>
<dbReference type="EMBL" id="JOVO01000014">
    <property type="protein sequence ID" value="KFJ40549.1"/>
    <property type="molecule type" value="Genomic_DNA"/>
</dbReference>
<name>A0AAW3D6L1_FRATU</name>
<comment type="caution">
    <text evidence="1">The sequence shown here is derived from an EMBL/GenBank/DDBJ whole genome shotgun (WGS) entry which is preliminary data.</text>
</comment>
<evidence type="ECO:0000313" key="1">
    <source>
        <dbReference type="EMBL" id="KFJ40549.1"/>
    </source>
</evidence>
<sequence length="45" mass="5020">MSSQKLDDTKKLWSSPILAIKNRQLFEGKTFTESQESSFGVDGPS</sequence>
<protein>
    <submittedName>
        <fullName evidence="1">Uncharacterized protein</fullName>
    </submittedName>
</protein>
<gene>
    <name evidence="1" type="ORF">DR87_1216</name>
</gene>
<reference evidence="1 2" key="1">
    <citation type="submission" date="2014-06" db="EMBL/GenBank/DDBJ databases">
        <authorList>
            <person name="Bishop-Lilly K.A."/>
            <person name="Broomall S.M."/>
            <person name="Chain P.S."/>
            <person name="Chertkov O."/>
            <person name="Coyne S.R."/>
            <person name="Daligault H.E."/>
            <person name="Davenport K.W."/>
            <person name="Erkkila T."/>
            <person name="Frey K.G."/>
            <person name="Gibbons H.S."/>
            <person name="Gu W."/>
            <person name="Jaissle J."/>
            <person name="Johnson S.L."/>
            <person name="Koroleva G.I."/>
            <person name="Ladner J.T."/>
            <person name="Lo C.-C."/>
            <person name="Minogue T.D."/>
            <person name="Munk C."/>
            <person name="Palacios G.F."/>
            <person name="Redden C.L."/>
            <person name="Rosenzweig C.N."/>
            <person name="Scholz M.B."/>
            <person name="Teshima H."/>
            <person name="Xu Y."/>
        </authorList>
    </citation>
    <scope>NUCLEOTIDE SEQUENCE [LARGE SCALE GENOMIC DNA]</scope>
    <source>
        <strain evidence="1 2">FTZ</strain>
    </source>
</reference>
<proteinExistence type="predicted"/>